<feature type="transmembrane region" description="Helical" evidence="6">
    <location>
        <begin position="324"/>
        <end position="344"/>
    </location>
</feature>
<feature type="transmembrane region" description="Helical" evidence="6">
    <location>
        <begin position="184"/>
        <end position="203"/>
    </location>
</feature>
<dbReference type="OrthoDB" id="2743403at2759"/>
<evidence type="ECO:0000256" key="6">
    <source>
        <dbReference type="SAM" id="Phobius"/>
    </source>
</evidence>
<dbReference type="GO" id="GO:0016020">
    <property type="term" value="C:membrane"/>
    <property type="evidence" value="ECO:0007669"/>
    <property type="project" value="UniProtKB-SubCell"/>
</dbReference>
<protein>
    <submittedName>
        <fullName evidence="8">MFS general substrate transporter</fullName>
    </submittedName>
</protein>
<evidence type="ECO:0000259" key="7">
    <source>
        <dbReference type="PROSITE" id="PS50850"/>
    </source>
</evidence>
<dbReference type="PANTHER" id="PTHR43791:SF85">
    <property type="entry name" value="TRANSPORTER, PUTATIVE (AFU_ORTHOLOGUE AFUA_6G00710)-RELATED"/>
    <property type="match status" value="1"/>
</dbReference>
<dbReference type="Gene3D" id="1.20.1250.20">
    <property type="entry name" value="MFS general substrate transporter like domains"/>
    <property type="match status" value="2"/>
</dbReference>
<dbReference type="EMBL" id="KZ857491">
    <property type="protein sequence ID" value="RDX42187.1"/>
    <property type="molecule type" value="Genomic_DNA"/>
</dbReference>
<keyword evidence="4 6" id="KW-1133">Transmembrane helix</keyword>
<feature type="transmembrane region" description="Helical" evidence="6">
    <location>
        <begin position="152"/>
        <end position="172"/>
    </location>
</feature>
<feature type="transmembrane region" description="Helical" evidence="6">
    <location>
        <begin position="378"/>
        <end position="400"/>
    </location>
</feature>
<feature type="transmembrane region" description="Helical" evidence="6">
    <location>
        <begin position="412"/>
        <end position="432"/>
    </location>
</feature>
<keyword evidence="2" id="KW-0813">Transport</keyword>
<dbReference type="GO" id="GO:0022857">
    <property type="term" value="F:transmembrane transporter activity"/>
    <property type="evidence" value="ECO:0007669"/>
    <property type="project" value="InterPro"/>
</dbReference>
<feature type="transmembrane region" description="Helical" evidence="6">
    <location>
        <begin position="444"/>
        <end position="464"/>
    </location>
</feature>
<dbReference type="FunFam" id="1.20.1250.20:FF:000013">
    <property type="entry name" value="MFS general substrate transporter"/>
    <property type="match status" value="1"/>
</dbReference>
<comment type="subcellular location">
    <subcellularLocation>
        <location evidence="1">Membrane</location>
        <topology evidence="1">Multi-pass membrane protein</topology>
    </subcellularLocation>
</comment>
<evidence type="ECO:0000256" key="3">
    <source>
        <dbReference type="ARBA" id="ARBA00022692"/>
    </source>
</evidence>
<proteinExistence type="predicted"/>
<feature type="domain" description="Major facilitator superfamily (MFS) profile" evidence="7">
    <location>
        <begin position="55"/>
        <end position="469"/>
    </location>
</feature>
<evidence type="ECO:0000256" key="2">
    <source>
        <dbReference type="ARBA" id="ARBA00022448"/>
    </source>
</evidence>
<evidence type="ECO:0000256" key="4">
    <source>
        <dbReference type="ARBA" id="ARBA00022989"/>
    </source>
</evidence>
<keyword evidence="5 6" id="KW-0472">Membrane</keyword>
<accession>A0A371CPQ2</accession>
<feature type="transmembrane region" description="Helical" evidence="6">
    <location>
        <begin position="287"/>
        <end position="312"/>
    </location>
</feature>
<dbReference type="SUPFAM" id="SSF103473">
    <property type="entry name" value="MFS general substrate transporter"/>
    <property type="match status" value="1"/>
</dbReference>
<dbReference type="InterPro" id="IPR036259">
    <property type="entry name" value="MFS_trans_sf"/>
</dbReference>
<dbReference type="AlphaFoldDB" id="A0A371CPQ2"/>
<sequence length="505" mass="54437">MHSSRGSNSSHQHLLRDEDTQVNYGAVTAAAGVLPSQADADKTNASLWTKIDLAVLPTVAMLFFLSSLDKSNISNAAVAGLLEDLHMSEAQYSTALMVTLIPYSTAQFATNLIMKVVGPRTLLPTLAILWGFTCAVQGCFVTNYEGLLACRFFLGLFEGGLLPGIILYLSTFYPRQRLQLRGSIVLSAVTVASAFSGLLAAAIMRIDGLANKPGWAWLFILEGLFTVVFGACYILLPNTPMSLSFLTEADKRHIVQKLHEEGTILADEPDEHLNLVEIGRTFIRPHVLLVSIAGFLNGATVSGLGYFLPLILTGLGYHGRDAQLMSVPPFAVAAVFAITASFFSDRYGQRGLMMIVSGMVATVGFAIFLASYTNLVRYAALFLLVPASFCVAPPLGTWAVNNSAPFARRATALALVSGMTNIGAVLATWLFAMSPAPRYTSATIVLLVFQVAVVVCATANRLWLAHETRRKEKLRQASGLTSAPEHGPDSVMEAGDDSIWYKFVL</sequence>
<dbReference type="STRING" id="139420.A0A371CPQ2"/>
<reference evidence="8 9" key="1">
    <citation type="journal article" date="2018" name="Biotechnol. Biofuels">
        <title>Integrative visual omics of the white-rot fungus Polyporus brumalis exposes the biotechnological potential of its oxidative enzymes for delignifying raw plant biomass.</title>
        <authorList>
            <person name="Miyauchi S."/>
            <person name="Rancon A."/>
            <person name="Drula E."/>
            <person name="Hage H."/>
            <person name="Chaduli D."/>
            <person name="Favel A."/>
            <person name="Grisel S."/>
            <person name="Henrissat B."/>
            <person name="Herpoel-Gimbert I."/>
            <person name="Ruiz-Duenas F.J."/>
            <person name="Chevret D."/>
            <person name="Hainaut M."/>
            <person name="Lin J."/>
            <person name="Wang M."/>
            <person name="Pangilinan J."/>
            <person name="Lipzen A."/>
            <person name="Lesage-Meessen L."/>
            <person name="Navarro D."/>
            <person name="Riley R."/>
            <person name="Grigoriev I.V."/>
            <person name="Zhou S."/>
            <person name="Raouche S."/>
            <person name="Rosso M.N."/>
        </authorList>
    </citation>
    <scope>NUCLEOTIDE SEQUENCE [LARGE SCALE GENOMIC DNA]</scope>
    <source>
        <strain evidence="8 9">BRFM 1820</strain>
    </source>
</reference>
<dbReference type="Pfam" id="PF07690">
    <property type="entry name" value="MFS_1"/>
    <property type="match status" value="1"/>
</dbReference>
<dbReference type="PROSITE" id="PS50850">
    <property type="entry name" value="MFS"/>
    <property type="match status" value="1"/>
</dbReference>
<feature type="transmembrane region" description="Helical" evidence="6">
    <location>
        <begin position="121"/>
        <end position="140"/>
    </location>
</feature>
<gene>
    <name evidence="8" type="ORF">OH76DRAFT_1497881</name>
</gene>
<organism evidence="8 9">
    <name type="scientific">Lentinus brumalis</name>
    <dbReference type="NCBI Taxonomy" id="2498619"/>
    <lineage>
        <taxon>Eukaryota</taxon>
        <taxon>Fungi</taxon>
        <taxon>Dikarya</taxon>
        <taxon>Basidiomycota</taxon>
        <taxon>Agaricomycotina</taxon>
        <taxon>Agaricomycetes</taxon>
        <taxon>Polyporales</taxon>
        <taxon>Polyporaceae</taxon>
        <taxon>Lentinus</taxon>
    </lineage>
</organism>
<evidence type="ECO:0000313" key="8">
    <source>
        <dbReference type="EMBL" id="RDX42187.1"/>
    </source>
</evidence>
<evidence type="ECO:0000256" key="1">
    <source>
        <dbReference type="ARBA" id="ARBA00004141"/>
    </source>
</evidence>
<keyword evidence="9" id="KW-1185">Reference proteome</keyword>
<feature type="transmembrane region" description="Helical" evidence="6">
    <location>
        <begin position="215"/>
        <end position="236"/>
    </location>
</feature>
<dbReference type="PANTHER" id="PTHR43791">
    <property type="entry name" value="PERMEASE-RELATED"/>
    <property type="match status" value="1"/>
</dbReference>
<dbReference type="InterPro" id="IPR011701">
    <property type="entry name" value="MFS"/>
</dbReference>
<dbReference type="InterPro" id="IPR020846">
    <property type="entry name" value="MFS_dom"/>
</dbReference>
<feature type="transmembrane region" description="Helical" evidence="6">
    <location>
        <begin position="351"/>
        <end position="372"/>
    </location>
</feature>
<evidence type="ECO:0000256" key="5">
    <source>
        <dbReference type="ARBA" id="ARBA00023136"/>
    </source>
</evidence>
<evidence type="ECO:0000313" key="9">
    <source>
        <dbReference type="Proteomes" id="UP000256964"/>
    </source>
</evidence>
<name>A0A371CPQ2_9APHY</name>
<dbReference type="Proteomes" id="UP000256964">
    <property type="component" value="Unassembled WGS sequence"/>
</dbReference>
<dbReference type="FunFam" id="1.20.1250.20:FF:000018">
    <property type="entry name" value="MFS transporter permease"/>
    <property type="match status" value="1"/>
</dbReference>
<keyword evidence="3 6" id="KW-0812">Transmembrane</keyword>